<dbReference type="Proteomes" id="UP000801492">
    <property type="component" value="Unassembled WGS sequence"/>
</dbReference>
<dbReference type="Gene3D" id="3.30.420.10">
    <property type="entry name" value="Ribonuclease H-like superfamily/Ribonuclease H"/>
    <property type="match status" value="1"/>
</dbReference>
<name>A0A8K0D3D6_IGNLU</name>
<dbReference type="AlphaFoldDB" id="A0A8K0D3D6"/>
<dbReference type="Pfam" id="PF13358">
    <property type="entry name" value="DDE_3"/>
    <property type="match status" value="1"/>
</dbReference>
<organism evidence="2 3">
    <name type="scientific">Ignelater luminosus</name>
    <name type="common">Cucubano</name>
    <name type="synonym">Pyrophorus luminosus</name>
    <dbReference type="NCBI Taxonomy" id="2038154"/>
    <lineage>
        <taxon>Eukaryota</taxon>
        <taxon>Metazoa</taxon>
        <taxon>Ecdysozoa</taxon>
        <taxon>Arthropoda</taxon>
        <taxon>Hexapoda</taxon>
        <taxon>Insecta</taxon>
        <taxon>Pterygota</taxon>
        <taxon>Neoptera</taxon>
        <taxon>Endopterygota</taxon>
        <taxon>Coleoptera</taxon>
        <taxon>Polyphaga</taxon>
        <taxon>Elateriformia</taxon>
        <taxon>Elateroidea</taxon>
        <taxon>Elateridae</taxon>
        <taxon>Agrypninae</taxon>
        <taxon>Pyrophorini</taxon>
        <taxon>Ignelater</taxon>
    </lineage>
</organism>
<comment type="caution">
    <text evidence="2">The sequence shown here is derived from an EMBL/GenBank/DDBJ whole genome shotgun (WGS) entry which is preliminary data.</text>
</comment>
<evidence type="ECO:0000313" key="2">
    <source>
        <dbReference type="EMBL" id="KAF2898479.1"/>
    </source>
</evidence>
<gene>
    <name evidence="2" type="ORF">ILUMI_07696</name>
</gene>
<accession>A0A8K0D3D6</accession>
<reference evidence="2" key="1">
    <citation type="submission" date="2019-08" db="EMBL/GenBank/DDBJ databases">
        <title>The genome of the North American firefly Photinus pyralis.</title>
        <authorList>
            <consortium name="Photinus pyralis genome working group"/>
            <person name="Fallon T.R."/>
            <person name="Sander Lower S.E."/>
            <person name="Weng J.-K."/>
        </authorList>
    </citation>
    <scope>NUCLEOTIDE SEQUENCE</scope>
    <source>
        <strain evidence="2">TRF0915ILg1</strain>
        <tissue evidence="2">Whole body</tissue>
    </source>
</reference>
<dbReference type="GO" id="GO:0003676">
    <property type="term" value="F:nucleic acid binding"/>
    <property type="evidence" value="ECO:0007669"/>
    <property type="project" value="InterPro"/>
</dbReference>
<protein>
    <recommendedName>
        <fullName evidence="1">Tc1-like transposase DDE domain-containing protein</fullName>
    </recommendedName>
</protein>
<dbReference type="InterPro" id="IPR036397">
    <property type="entry name" value="RNaseH_sf"/>
</dbReference>
<proteinExistence type="predicted"/>
<dbReference type="InterPro" id="IPR038717">
    <property type="entry name" value="Tc1-like_DDE_dom"/>
</dbReference>
<sequence>MPRQMGQSECSMEIRGRIAALAKAVWSISQIAQTVDLSRRTVKRGILSSQLGELDTVRPGAAYITNANQDNAIVEMAYNSRFISTVRIRETLQLKTCMTSKMFYQEEPAGIVRVTPPRFNSRQYIRVLEAVLLPSVRAVYPEDEMATFIFVQDNSSIHTAKIVQEWFEEHPEIELLLRPAKSTDLNPIKNLWTATVREWDNIEFHRVRERNLKELTRHATTTWESLRNFQICDNLRHSMQRSDYNLAACRLPEVGIFNVPDYTSNYWERKYSVS</sequence>
<feature type="domain" description="Tc1-like transposase DDE" evidence="1">
    <location>
        <begin position="106"/>
        <end position="206"/>
    </location>
</feature>
<dbReference type="OrthoDB" id="6722168at2759"/>
<keyword evidence="3" id="KW-1185">Reference proteome</keyword>
<dbReference type="EMBL" id="VTPC01003466">
    <property type="protein sequence ID" value="KAF2898479.1"/>
    <property type="molecule type" value="Genomic_DNA"/>
</dbReference>
<evidence type="ECO:0000259" key="1">
    <source>
        <dbReference type="Pfam" id="PF13358"/>
    </source>
</evidence>
<evidence type="ECO:0000313" key="3">
    <source>
        <dbReference type="Proteomes" id="UP000801492"/>
    </source>
</evidence>